<dbReference type="GO" id="GO:0003677">
    <property type="term" value="F:DNA binding"/>
    <property type="evidence" value="ECO:0007669"/>
    <property type="project" value="UniProtKB-UniRule"/>
</dbReference>
<dbReference type="PATRIC" id="fig|634113.3.peg.616"/>
<dbReference type="EMBL" id="CP013920">
    <property type="protein sequence ID" value="AMA65203.1"/>
    <property type="molecule type" value="Genomic_DNA"/>
</dbReference>
<dbReference type="STRING" id="634113.AUT07_00655"/>
<evidence type="ECO:0000313" key="10">
    <source>
        <dbReference type="Proteomes" id="UP000069926"/>
    </source>
</evidence>
<dbReference type="Gene3D" id="1.10.10.200">
    <property type="match status" value="1"/>
</dbReference>
<dbReference type="NCBIfam" id="NF001030">
    <property type="entry name" value="PRK00110.1"/>
    <property type="match status" value="1"/>
</dbReference>
<keyword evidence="3 6" id="KW-0805">Transcription regulation</keyword>
<evidence type="ECO:0000259" key="8">
    <source>
        <dbReference type="Pfam" id="PF20772"/>
    </source>
</evidence>
<dbReference type="GO" id="GO:0005829">
    <property type="term" value="C:cytosol"/>
    <property type="evidence" value="ECO:0007669"/>
    <property type="project" value="TreeGrafter"/>
</dbReference>
<evidence type="ECO:0000256" key="6">
    <source>
        <dbReference type="HAMAP-Rule" id="MF_00693"/>
    </source>
</evidence>
<dbReference type="HAMAP" id="MF_00693">
    <property type="entry name" value="Transcrip_reg_TACO1"/>
    <property type="match status" value="1"/>
</dbReference>
<dbReference type="InterPro" id="IPR048300">
    <property type="entry name" value="TACO1_YebC-like_2nd/3rd_dom"/>
</dbReference>
<dbReference type="Pfam" id="PF01709">
    <property type="entry name" value="Transcrip_reg"/>
    <property type="match status" value="1"/>
</dbReference>
<protein>
    <recommendedName>
        <fullName evidence="6">Probable transcriptional regulatory protein AUT07_00655</fullName>
    </recommendedName>
</protein>
<evidence type="ECO:0000256" key="4">
    <source>
        <dbReference type="ARBA" id="ARBA00023125"/>
    </source>
</evidence>
<keyword evidence="2 6" id="KW-0963">Cytoplasm</keyword>
<dbReference type="InterPro" id="IPR026564">
    <property type="entry name" value="Transcrip_reg_TACO1-like_dom3"/>
</dbReference>
<sequence>MSGHSKWTNIKHRKAAQDNKRGKVFTKIIRELVIAARLGGSDSASNPRLRSAIDRALSNNIPRYTLNRAISRGIGNDGNDNLETIIYEGYGPGGTAIIVECLSDNRNRTVSNIRYSFTKYGGNLGTNGSVSYLFVKCGVISYKDIYEDKLIDGALNANAEDVKSYDNGLVDVYTKFETFSSILQKLDLLGFHAISTKLTMIPLIKINLNTNIVDNFLRLIDTLENFDDVQYVYHNGNI</sequence>
<accession>A0A120HPY8</accession>
<comment type="subcellular location">
    <subcellularLocation>
        <location evidence="6">Cytoplasm</location>
    </subcellularLocation>
</comment>
<feature type="domain" description="TACO1/YebC-like N-terminal" evidence="8">
    <location>
        <begin position="5"/>
        <end position="75"/>
    </location>
</feature>
<keyword evidence="5 6" id="KW-0804">Transcription</keyword>
<evidence type="ECO:0000256" key="5">
    <source>
        <dbReference type="ARBA" id="ARBA00023163"/>
    </source>
</evidence>
<dbReference type="KEGG" id="asy:AUT07_00655"/>
<name>A0A120HPY8_9GAMM</name>
<dbReference type="SUPFAM" id="SSF75625">
    <property type="entry name" value="YebC-like"/>
    <property type="match status" value="1"/>
</dbReference>
<dbReference type="RefSeq" id="WP_066284072.1">
    <property type="nucleotide sequence ID" value="NZ_CP013920.1"/>
</dbReference>
<dbReference type="PANTHER" id="PTHR12532">
    <property type="entry name" value="TRANSLATIONAL ACTIVATOR OF CYTOCHROME C OXIDASE 1"/>
    <property type="match status" value="1"/>
</dbReference>
<keyword evidence="4 6" id="KW-0238">DNA-binding</keyword>
<dbReference type="Gene3D" id="3.30.70.980">
    <property type="match status" value="2"/>
</dbReference>
<dbReference type="InterPro" id="IPR029072">
    <property type="entry name" value="YebC-like"/>
</dbReference>
<dbReference type="InterPro" id="IPR002876">
    <property type="entry name" value="Transcrip_reg_TACO1-like"/>
</dbReference>
<dbReference type="Proteomes" id="UP000069926">
    <property type="component" value="Chromosome"/>
</dbReference>
<keyword evidence="10" id="KW-1185">Reference proteome</keyword>
<evidence type="ECO:0000256" key="1">
    <source>
        <dbReference type="ARBA" id="ARBA00008724"/>
    </source>
</evidence>
<reference evidence="9 10" key="1">
    <citation type="submission" date="2016-01" db="EMBL/GenBank/DDBJ databases">
        <title>Genome sequence of Ca. Arsenophonus lipopteni, the exclusive symbiont of a blood sucking fly Lipoptena cervi (Diptera: Hippoboscidae).</title>
        <authorList>
            <person name="Novakova E."/>
            <person name="Hypsa V."/>
            <person name="Nguyen P."/>
            <person name="Husnik F."/>
            <person name="Darby A.C."/>
        </authorList>
    </citation>
    <scope>NUCLEOTIDE SEQUENCE [LARGE SCALE GENOMIC DNA]</scope>
    <source>
        <strain evidence="9 10">CB</strain>
    </source>
</reference>
<dbReference type="GO" id="GO:0006355">
    <property type="term" value="P:regulation of DNA-templated transcription"/>
    <property type="evidence" value="ECO:0007669"/>
    <property type="project" value="UniProtKB-UniRule"/>
</dbReference>
<dbReference type="InterPro" id="IPR049083">
    <property type="entry name" value="TACO1_YebC_N"/>
</dbReference>
<evidence type="ECO:0000313" key="9">
    <source>
        <dbReference type="EMBL" id="AMA65203.1"/>
    </source>
</evidence>
<dbReference type="PANTHER" id="PTHR12532:SF6">
    <property type="entry name" value="TRANSCRIPTIONAL REGULATORY PROTEIN YEBC-RELATED"/>
    <property type="match status" value="1"/>
</dbReference>
<dbReference type="Pfam" id="PF20772">
    <property type="entry name" value="TACO1_YebC_N"/>
    <property type="match status" value="1"/>
</dbReference>
<dbReference type="NCBIfam" id="TIGR01033">
    <property type="entry name" value="YebC/PmpR family DNA-binding transcriptional regulator"/>
    <property type="match status" value="1"/>
</dbReference>
<evidence type="ECO:0000256" key="2">
    <source>
        <dbReference type="ARBA" id="ARBA00022490"/>
    </source>
</evidence>
<dbReference type="OrthoDB" id="9781053at2"/>
<dbReference type="NCBIfam" id="NF009044">
    <property type="entry name" value="PRK12378.1"/>
    <property type="match status" value="1"/>
</dbReference>
<proteinExistence type="inferred from homology"/>
<evidence type="ECO:0000259" key="7">
    <source>
        <dbReference type="Pfam" id="PF01709"/>
    </source>
</evidence>
<dbReference type="FunFam" id="1.10.10.200:FF:000001">
    <property type="entry name" value="Probable transcriptional regulatory protein YebC"/>
    <property type="match status" value="1"/>
</dbReference>
<evidence type="ECO:0000256" key="3">
    <source>
        <dbReference type="ARBA" id="ARBA00023015"/>
    </source>
</evidence>
<feature type="domain" description="TACO1/YebC-like second and third" evidence="7">
    <location>
        <begin position="83"/>
        <end position="235"/>
    </location>
</feature>
<comment type="similarity">
    <text evidence="1 6">Belongs to the TACO1 family.</text>
</comment>
<gene>
    <name evidence="9" type="primary">yebC</name>
    <name evidence="9" type="ORF">AUT07_00655</name>
</gene>
<dbReference type="InterPro" id="IPR017856">
    <property type="entry name" value="Integrase-like_N"/>
</dbReference>
<organism evidence="9 10">
    <name type="scientific">Candidatus Arsenophonus lipoptenae</name>
    <dbReference type="NCBI Taxonomy" id="634113"/>
    <lineage>
        <taxon>Bacteria</taxon>
        <taxon>Pseudomonadati</taxon>
        <taxon>Pseudomonadota</taxon>
        <taxon>Gammaproteobacteria</taxon>
        <taxon>Enterobacterales</taxon>
        <taxon>Morganellaceae</taxon>
        <taxon>Arsenophonus</taxon>
    </lineage>
</organism>
<dbReference type="AlphaFoldDB" id="A0A120HPY8"/>